<feature type="transmembrane region" description="Helical" evidence="1">
    <location>
        <begin position="6"/>
        <end position="38"/>
    </location>
</feature>
<protein>
    <submittedName>
        <fullName evidence="2">Uncharacterized protein</fullName>
    </submittedName>
</protein>
<sequence>MVKFLLFFAGLLVLGFIFQLFLPWWIITPIAAILAWLLRLNPRQAFTASLIAGLLLWGGYAIYLDNGILSNRLGAMMGGLPSALIFVLTSLVGGLLAAMGGVTGSLGREIMPASSGEKV</sequence>
<accession>A0A2D0N346</accession>
<reference evidence="2 3" key="1">
    <citation type="submission" date="2017-10" db="EMBL/GenBank/DDBJ databases">
        <title>The draft genome sequence of Lewinella nigricans NBRC 102662.</title>
        <authorList>
            <person name="Wang K."/>
        </authorList>
    </citation>
    <scope>NUCLEOTIDE SEQUENCE [LARGE SCALE GENOMIC DNA]</scope>
    <source>
        <strain evidence="2 3">NBRC 102662</strain>
    </source>
</reference>
<dbReference type="EMBL" id="PDUD01000036">
    <property type="protein sequence ID" value="PHN02830.1"/>
    <property type="molecule type" value="Genomic_DNA"/>
</dbReference>
<proteinExistence type="predicted"/>
<evidence type="ECO:0000313" key="2">
    <source>
        <dbReference type="EMBL" id="PHN02830.1"/>
    </source>
</evidence>
<keyword evidence="1" id="KW-0812">Transmembrane</keyword>
<evidence type="ECO:0000256" key="1">
    <source>
        <dbReference type="SAM" id="Phobius"/>
    </source>
</evidence>
<dbReference type="OrthoDB" id="1525231at2"/>
<dbReference type="AlphaFoldDB" id="A0A2D0N346"/>
<feature type="transmembrane region" description="Helical" evidence="1">
    <location>
        <begin position="83"/>
        <end position="102"/>
    </location>
</feature>
<organism evidence="2 3">
    <name type="scientific">Flavilitoribacter nigricans (strain ATCC 23147 / DSM 23189 / NBRC 102662 / NCIMB 1420 / SS-2)</name>
    <name type="common">Lewinella nigricans</name>
    <dbReference type="NCBI Taxonomy" id="1122177"/>
    <lineage>
        <taxon>Bacteria</taxon>
        <taxon>Pseudomonadati</taxon>
        <taxon>Bacteroidota</taxon>
        <taxon>Saprospiria</taxon>
        <taxon>Saprospirales</taxon>
        <taxon>Lewinellaceae</taxon>
        <taxon>Flavilitoribacter</taxon>
    </lineage>
</organism>
<feature type="transmembrane region" description="Helical" evidence="1">
    <location>
        <begin position="45"/>
        <end position="63"/>
    </location>
</feature>
<comment type="caution">
    <text evidence="2">The sequence shown here is derived from an EMBL/GenBank/DDBJ whole genome shotgun (WGS) entry which is preliminary data.</text>
</comment>
<evidence type="ECO:0000313" key="3">
    <source>
        <dbReference type="Proteomes" id="UP000223913"/>
    </source>
</evidence>
<name>A0A2D0N346_FLAN2</name>
<keyword evidence="1" id="KW-1133">Transmembrane helix</keyword>
<dbReference type="Proteomes" id="UP000223913">
    <property type="component" value="Unassembled WGS sequence"/>
</dbReference>
<dbReference type="RefSeq" id="WP_099153770.1">
    <property type="nucleotide sequence ID" value="NZ_PDUD01000036.1"/>
</dbReference>
<gene>
    <name evidence="2" type="ORF">CRP01_30075</name>
</gene>
<keyword evidence="3" id="KW-1185">Reference proteome</keyword>
<keyword evidence="1" id="KW-0472">Membrane</keyword>